<proteinExistence type="predicted"/>
<dbReference type="AlphaFoldDB" id="A0A7C8MDF8"/>
<keyword evidence="2" id="KW-1185">Reference proteome</keyword>
<accession>A0A7C8MDF8</accession>
<gene>
    <name evidence="1" type="ORF">BDV95DRAFT_77</name>
</gene>
<sequence length="272" mass="30789">MAAQMTLTPPVARKLFTLQKTTLIAMGLRKFLQRLRRQRKSTLQSRNNGVFSTLVVSRCLLTDHKTAGTAAAVTEITPLNMPPAGPSARNLATVMDETSPPAARGSMLPTELLLQILREVDPATLWKSCRSVSYKFKECTDFVIVRSSIPATFLGKVLFTNRGSDYFTMKYCMRAQPTPPSTWAIYTIQITERVHPDTAIIWTPDIDRPPPWGLVKTPSYTLPHALEIRWKLSGRAPRRTTARTKGDWDVRFRVVALNWKSLMRIYAMHARM</sequence>
<dbReference type="InterPro" id="IPR036047">
    <property type="entry name" value="F-box-like_dom_sf"/>
</dbReference>
<reference evidence="1 2" key="1">
    <citation type="submission" date="2020-01" db="EMBL/GenBank/DDBJ databases">
        <authorList>
            <consortium name="DOE Joint Genome Institute"/>
            <person name="Haridas S."/>
            <person name="Albert R."/>
            <person name="Binder M."/>
            <person name="Bloem J."/>
            <person name="Labutti K."/>
            <person name="Salamov A."/>
            <person name="Andreopoulos B."/>
            <person name="Baker S.E."/>
            <person name="Barry K."/>
            <person name="Bills G."/>
            <person name="Bluhm B.H."/>
            <person name="Cannon C."/>
            <person name="Castanera R."/>
            <person name="Culley D.E."/>
            <person name="Daum C."/>
            <person name="Ezra D."/>
            <person name="Gonzalez J.B."/>
            <person name="Henrissat B."/>
            <person name="Kuo A."/>
            <person name="Liang C."/>
            <person name="Lipzen A."/>
            <person name="Lutzoni F."/>
            <person name="Magnuson J."/>
            <person name="Mondo S."/>
            <person name="Nolan M."/>
            <person name="Ohm R."/>
            <person name="Pangilinan J."/>
            <person name="Park H.-J.H."/>
            <person name="Ramirez L."/>
            <person name="Alfaro M."/>
            <person name="Sun H."/>
            <person name="Tritt A."/>
            <person name="Yoshinaga Y."/>
            <person name="Zwiers L.-H.L."/>
            <person name="Turgeon B.G."/>
            <person name="Goodwin S.B."/>
            <person name="Spatafora J.W."/>
            <person name="Crous P.W."/>
            <person name="Grigoriev I.V."/>
        </authorList>
    </citation>
    <scope>NUCLEOTIDE SEQUENCE [LARGE SCALE GENOMIC DNA]</scope>
    <source>
        <strain evidence="1 2">CBS 611.86</strain>
    </source>
</reference>
<evidence type="ECO:0008006" key="3">
    <source>
        <dbReference type="Google" id="ProtNLM"/>
    </source>
</evidence>
<protein>
    <recommendedName>
        <fullName evidence="3">F-box domain-containing protein</fullName>
    </recommendedName>
</protein>
<evidence type="ECO:0000313" key="2">
    <source>
        <dbReference type="Proteomes" id="UP000481861"/>
    </source>
</evidence>
<dbReference type="SUPFAM" id="SSF81383">
    <property type="entry name" value="F-box domain"/>
    <property type="match status" value="1"/>
</dbReference>
<comment type="caution">
    <text evidence="1">The sequence shown here is derived from an EMBL/GenBank/DDBJ whole genome shotgun (WGS) entry which is preliminary data.</text>
</comment>
<organism evidence="1 2">
    <name type="scientific">Massariosphaeria phaeospora</name>
    <dbReference type="NCBI Taxonomy" id="100035"/>
    <lineage>
        <taxon>Eukaryota</taxon>
        <taxon>Fungi</taxon>
        <taxon>Dikarya</taxon>
        <taxon>Ascomycota</taxon>
        <taxon>Pezizomycotina</taxon>
        <taxon>Dothideomycetes</taxon>
        <taxon>Pleosporomycetidae</taxon>
        <taxon>Pleosporales</taxon>
        <taxon>Pleosporales incertae sedis</taxon>
        <taxon>Massariosphaeria</taxon>
    </lineage>
</organism>
<evidence type="ECO:0000313" key="1">
    <source>
        <dbReference type="EMBL" id="KAF2877740.1"/>
    </source>
</evidence>
<name>A0A7C8MDF8_9PLEO</name>
<dbReference type="EMBL" id="JAADJZ010000001">
    <property type="protein sequence ID" value="KAF2877740.1"/>
    <property type="molecule type" value="Genomic_DNA"/>
</dbReference>
<dbReference type="Proteomes" id="UP000481861">
    <property type="component" value="Unassembled WGS sequence"/>
</dbReference>